<organism evidence="4 5">
    <name type="scientific">Paraclostridium sordellii</name>
    <name type="common">Clostridium sordellii</name>
    <dbReference type="NCBI Taxonomy" id="1505"/>
    <lineage>
        <taxon>Bacteria</taxon>
        <taxon>Bacillati</taxon>
        <taxon>Bacillota</taxon>
        <taxon>Clostridia</taxon>
        <taxon>Peptostreptococcales</taxon>
        <taxon>Peptostreptococcaceae</taxon>
        <taxon>Paraclostridium</taxon>
    </lineage>
</organism>
<reference evidence="4 5" key="1">
    <citation type="submission" date="2015-01" db="EMBL/GenBank/DDBJ databases">
        <authorList>
            <person name="Aslett A.Martin."/>
            <person name="De Silva Nishadi"/>
        </authorList>
    </citation>
    <scope>NUCLEOTIDE SEQUENCE [LARGE SCALE GENOMIC DNA]</scope>
    <source>
        <strain evidence="4 5">R28058</strain>
    </source>
</reference>
<accession>A0A0C7GAR3</accession>
<evidence type="ECO:0000313" key="5">
    <source>
        <dbReference type="Proteomes" id="UP000049127"/>
    </source>
</evidence>
<evidence type="ECO:0000259" key="3">
    <source>
        <dbReference type="Pfam" id="PF13739"/>
    </source>
</evidence>
<keyword evidence="1" id="KW-0472">Membrane</keyword>
<feature type="domain" description="Deacetylase PdaC" evidence="3">
    <location>
        <begin position="256"/>
        <end position="350"/>
    </location>
</feature>
<proteinExistence type="predicted"/>
<dbReference type="InterPro" id="IPR025303">
    <property type="entry name" value="PdaC"/>
</dbReference>
<dbReference type="Pfam" id="PF13739">
    <property type="entry name" value="PdaC"/>
    <property type="match status" value="1"/>
</dbReference>
<dbReference type="Proteomes" id="UP000049127">
    <property type="component" value="Unassembled WGS sequence"/>
</dbReference>
<dbReference type="Gene3D" id="3.90.640.20">
    <property type="entry name" value="Heat-shock cognate protein, ATPase"/>
    <property type="match status" value="2"/>
</dbReference>
<keyword evidence="1" id="KW-0812">Transmembrane</keyword>
<dbReference type="Pfam" id="PF11738">
    <property type="entry name" value="DUF3298"/>
    <property type="match status" value="2"/>
</dbReference>
<dbReference type="OrthoDB" id="5637at2"/>
<evidence type="ECO:0000259" key="2">
    <source>
        <dbReference type="Pfam" id="PF11738"/>
    </source>
</evidence>
<dbReference type="InterPro" id="IPR037126">
    <property type="entry name" value="PdaC/RsiV-like_sf"/>
</dbReference>
<protein>
    <submittedName>
        <fullName evidence="4">Copper amine oxidase domain-containing protein</fullName>
    </submittedName>
</protein>
<name>A0A0C7GAR3_PARSO</name>
<feature type="domain" description="DUF3298" evidence="2">
    <location>
        <begin position="368"/>
        <end position="438"/>
    </location>
</feature>
<dbReference type="EMBL" id="CEKZ01000023">
    <property type="protein sequence ID" value="CEQ05072.1"/>
    <property type="molecule type" value="Genomic_DNA"/>
</dbReference>
<gene>
    <name evidence="4" type="primary">rsiV_3</name>
    <name evidence="4" type="ORF">R28058_27891</name>
</gene>
<dbReference type="InterPro" id="IPR021729">
    <property type="entry name" value="DUF3298"/>
</dbReference>
<dbReference type="RefSeq" id="WP_055343041.1">
    <property type="nucleotide sequence ID" value="NZ_CDNI01000023.1"/>
</dbReference>
<evidence type="ECO:0000313" key="4">
    <source>
        <dbReference type="EMBL" id="CEQ05072.1"/>
    </source>
</evidence>
<keyword evidence="1" id="KW-1133">Transmembrane helix</keyword>
<dbReference type="Gene3D" id="3.30.565.40">
    <property type="entry name" value="Fervidobacterium nodosum Rt17-B1 like"/>
    <property type="match status" value="2"/>
</dbReference>
<dbReference type="AlphaFoldDB" id="A0A0C7GAR3"/>
<evidence type="ECO:0000256" key="1">
    <source>
        <dbReference type="SAM" id="Phobius"/>
    </source>
</evidence>
<feature type="transmembrane region" description="Helical" evidence="1">
    <location>
        <begin position="7"/>
        <end position="25"/>
    </location>
</feature>
<feature type="domain" description="DUF3298" evidence="2">
    <location>
        <begin position="163"/>
        <end position="221"/>
    </location>
</feature>
<sequence>MYRFKKFIFYISISTLAIIFLFIGIDTEYESKINFKNLKTSIIQGFKSVRIKEEKYKLNYDGITFAINMPVVEYEDKNIERYINTYIRKNVNQFINLKKQQRDISSKHDDVKVKVNFHTAFEDKNLLNIIIYKDIYIKEKNYERIKDSYVFDLKTGQRVYIDNFLKNNEDYEYVLENYILNKIDKNKIDINKNKVTINKYTNYYITDEGIGIYFNPYQISNRKEIYEFKVPSTVFIKKVKTLKTSPIVAQIDTQTITKNNEYINSIVNIPIVLTDNKAIEKNINDTIKKDIMKSYYSVEEDAKNYLSNTPKEYVQPYVYNVNFDVKKNSDNMLSILIKYYQFSGGAHGMYENKSYNIYMKDGKFLELKDFFKINSNYKKVINDEIRNQIKNKKDQVYGFKSISDKQKFYIEDDNIVIYFDLYDIAPFAAGIPEFKINIDQINHILDGKYIDIFK</sequence>